<keyword evidence="2" id="KW-1185">Reference proteome</keyword>
<organism evidence="1 2">
    <name type="scientific">Portunus trituberculatus</name>
    <name type="common">Swimming crab</name>
    <name type="synonym">Neptunus trituberculatus</name>
    <dbReference type="NCBI Taxonomy" id="210409"/>
    <lineage>
        <taxon>Eukaryota</taxon>
        <taxon>Metazoa</taxon>
        <taxon>Ecdysozoa</taxon>
        <taxon>Arthropoda</taxon>
        <taxon>Crustacea</taxon>
        <taxon>Multicrustacea</taxon>
        <taxon>Malacostraca</taxon>
        <taxon>Eumalacostraca</taxon>
        <taxon>Eucarida</taxon>
        <taxon>Decapoda</taxon>
        <taxon>Pleocyemata</taxon>
        <taxon>Brachyura</taxon>
        <taxon>Eubrachyura</taxon>
        <taxon>Portunoidea</taxon>
        <taxon>Portunidae</taxon>
        <taxon>Portuninae</taxon>
        <taxon>Portunus</taxon>
    </lineage>
</organism>
<gene>
    <name evidence="1" type="ORF">E2C01_003663</name>
</gene>
<evidence type="ECO:0000313" key="1">
    <source>
        <dbReference type="EMBL" id="MPC11010.1"/>
    </source>
</evidence>
<reference evidence="1 2" key="1">
    <citation type="submission" date="2019-05" db="EMBL/GenBank/DDBJ databases">
        <title>Another draft genome of Portunus trituberculatus and its Hox gene families provides insights of decapod evolution.</title>
        <authorList>
            <person name="Jeong J.-H."/>
            <person name="Song I."/>
            <person name="Kim S."/>
            <person name="Choi T."/>
            <person name="Kim D."/>
            <person name="Ryu S."/>
            <person name="Kim W."/>
        </authorList>
    </citation>
    <scope>NUCLEOTIDE SEQUENCE [LARGE SCALE GENOMIC DNA]</scope>
    <source>
        <tissue evidence="1">Muscle</tissue>
    </source>
</reference>
<proteinExistence type="predicted"/>
<protein>
    <submittedName>
        <fullName evidence="1">Uncharacterized protein</fullName>
    </submittedName>
</protein>
<sequence>MHEAHVGWWWPGREETVGEEERNSSFVIGAGDVRRGKAWVRRREARDGVSVKLDVWDVKWGGSPTSQRRPEELLWR</sequence>
<dbReference type="EMBL" id="VSRR010000141">
    <property type="protein sequence ID" value="MPC11010.1"/>
    <property type="molecule type" value="Genomic_DNA"/>
</dbReference>
<dbReference type="AlphaFoldDB" id="A0A5B7CNA9"/>
<dbReference type="Proteomes" id="UP000324222">
    <property type="component" value="Unassembled WGS sequence"/>
</dbReference>
<accession>A0A5B7CNA9</accession>
<name>A0A5B7CNA9_PORTR</name>
<comment type="caution">
    <text evidence="1">The sequence shown here is derived from an EMBL/GenBank/DDBJ whole genome shotgun (WGS) entry which is preliminary data.</text>
</comment>
<evidence type="ECO:0000313" key="2">
    <source>
        <dbReference type="Proteomes" id="UP000324222"/>
    </source>
</evidence>